<dbReference type="CDD" id="cd06222">
    <property type="entry name" value="RNase_H_like"/>
    <property type="match status" value="1"/>
</dbReference>
<sequence>DGAIQSDGSYSRVGWVFRDYQDIILAVDNRRLVPQNDPPTIEALTIYYGMLCGKRLGYHILIMESDAGVIFDAINNSSSCNATYGNIIDDIRELKLGFEACFVRYISEEDNNLTYTIAFLAKNLLWNVYDKMFCLSFYVMHNFLY</sequence>
<reference evidence="3" key="1">
    <citation type="submission" date="2016-04" db="EMBL/GenBank/DDBJ databases">
        <title>Cephalotus genome sequencing.</title>
        <authorList>
            <person name="Fukushima K."/>
            <person name="Hasebe M."/>
            <person name="Fang X."/>
        </authorList>
    </citation>
    <scope>NUCLEOTIDE SEQUENCE [LARGE SCALE GENOMIC DNA]</scope>
    <source>
        <strain evidence="3">cv. St1</strain>
    </source>
</reference>
<dbReference type="OrthoDB" id="1001083at2759"/>
<comment type="caution">
    <text evidence="2">The sequence shown here is derived from an EMBL/GenBank/DDBJ whole genome shotgun (WGS) entry which is preliminary data.</text>
</comment>
<feature type="non-terminal residue" evidence="2">
    <location>
        <position position="1"/>
    </location>
</feature>
<dbReference type="GO" id="GO:0004523">
    <property type="term" value="F:RNA-DNA hybrid ribonuclease activity"/>
    <property type="evidence" value="ECO:0007669"/>
    <property type="project" value="InterPro"/>
</dbReference>
<dbReference type="InParanoid" id="A0A1Q3C3Y2"/>
<dbReference type="PANTHER" id="PTHR47074">
    <property type="entry name" value="BNAC02G40300D PROTEIN"/>
    <property type="match status" value="1"/>
</dbReference>
<dbReference type="EMBL" id="BDDD01001290">
    <property type="protein sequence ID" value="GAV74954.1"/>
    <property type="molecule type" value="Genomic_DNA"/>
</dbReference>
<feature type="domain" description="RNase H type-1" evidence="1">
    <location>
        <begin position="1"/>
        <end position="118"/>
    </location>
</feature>
<dbReference type="InterPro" id="IPR044730">
    <property type="entry name" value="RNase_H-like_dom_plant"/>
</dbReference>
<gene>
    <name evidence="2" type="ORF">CFOL_v3_18434</name>
</gene>
<evidence type="ECO:0000313" key="2">
    <source>
        <dbReference type="EMBL" id="GAV74954.1"/>
    </source>
</evidence>
<protein>
    <submittedName>
        <fullName evidence="2">RVT_3 domain-containing protein</fullName>
    </submittedName>
</protein>
<organism evidence="2 3">
    <name type="scientific">Cephalotus follicularis</name>
    <name type="common">Albany pitcher plant</name>
    <dbReference type="NCBI Taxonomy" id="3775"/>
    <lineage>
        <taxon>Eukaryota</taxon>
        <taxon>Viridiplantae</taxon>
        <taxon>Streptophyta</taxon>
        <taxon>Embryophyta</taxon>
        <taxon>Tracheophyta</taxon>
        <taxon>Spermatophyta</taxon>
        <taxon>Magnoliopsida</taxon>
        <taxon>eudicotyledons</taxon>
        <taxon>Gunneridae</taxon>
        <taxon>Pentapetalae</taxon>
        <taxon>rosids</taxon>
        <taxon>fabids</taxon>
        <taxon>Oxalidales</taxon>
        <taxon>Cephalotaceae</taxon>
        <taxon>Cephalotus</taxon>
    </lineage>
</organism>
<name>A0A1Q3C3Y2_CEPFO</name>
<dbReference type="Proteomes" id="UP000187406">
    <property type="component" value="Unassembled WGS sequence"/>
</dbReference>
<dbReference type="AlphaFoldDB" id="A0A1Q3C3Y2"/>
<dbReference type="GO" id="GO:0003676">
    <property type="term" value="F:nucleic acid binding"/>
    <property type="evidence" value="ECO:0007669"/>
    <property type="project" value="InterPro"/>
</dbReference>
<accession>A0A1Q3C3Y2</accession>
<dbReference type="PANTHER" id="PTHR47074:SF48">
    <property type="entry name" value="POLYNUCLEOTIDYL TRANSFERASE, RIBONUCLEASE H-LIKE SUPERFAMILY PROTEIN"/>
    <property type="match status" value="1"/>
</dbReference>
<dbReference type="InterPro" id="IPR002156">
    <property type="entry name" value="RNaseH_domain"/>
</dbReference>
<keyword evidence="3" id="KW-1185">Reference proteome</keyword>
<dbReference type="InterPro" id="IPR052929">
    <property type="entry name" value="RNase_H-like_EbsB-rel"/>
</dbReference>
<proteinExistence type="predicted"/>
<evidence type="ECO:0000259" key="1">
    <source>
        <dbReference type="Pfam" id="PF13456"/>
    </source>
</evidence>
<dbReference type="Pfam" id="PF13456">
    <property type="entry name" value="RVT_3"/>
    <property type="match status" value="1"/>
</dbReference>
<evidence type="ECO:0000313" key="3">
    <source>
        <dbReference type="Proteomes" id="UP000187406"/>
    </source>
</evidence>